<reference evidence="2" key="2">
    <citation type="submission" date="2015-06" db="UniProtKB">
        <authorList>
            <consortium name="EnsemblMetazoa"/>
        </authorList>
    </citation>
    <scope>IDENTIFICATION</scope>
</reference>
<feature type="compositionally biased region" description="Low complexity" evidence="1">
    <location>
        <begin position="141"/>
        <end position="151"/>
    </location>
</feature>
<keyword evidence="3" id="KW-1185">Reference proteome</keyword>
<accession>T1H332</accession>
<name>T1H332_MEGSC</name>
<dbReference type="HOGENOM" id="CLU_1381163_0_0_1"/>
<dbReference type="EnsemblMetazoa" id="MESCA010644-RA">
    <property type="protein sequence ID" value="MESCA010644-PA"/>
    <property type="gene ID" value="MESCA010644"/>
</dbReference>
<organism evidence="2 3">
    <name type="scientific">Megaselia scalaris</name>
    <name type="common">Humpbacked fly</name>
    <name type="synonym">Phora scalaris</name>
    <dbReference type="NCBI Taxonomy" id="36166"/>
    <lineage>
        <taxon>Eukaryota</taxon>
        <taxon>Metazoa</taxon>
        <taxon>Ecdysozoa</taxon>
        <taxon>Arthropoda</taxon>
        <taxon>Hexapoda</taxon>
        <taxon>Insecta</taxon>
        <taxon>Pterygota</taxon>
        <taxon>Neoptera</taxon>
        <taxon>Endopterygota</taxon>
        <taxon>Diptera</taxon>
        <taxon>Brachycera</taxon>
        <taxon>Muscomorpha</taxon>
        <taxon>Platypezoidea</taxon>
        <taxon>Phoridae</taxon>
        <taxon>Megaseliini</taxon>
        <taxon>Megaselia</taxon>
    </lineage>
</organism>
<protein>
    <submittedName>
        <fullName evidence="2">Uncharacterized protein</fullName>
    </submittedName>
</protein>
<evidence type="ECO:0000313" key="3">
    <source>
        <dbReference type="Proteomes" id="UP000015102"/>
    </source>
</evidence>
<proteinExistence type="predicted"/>
<reference evidence="3" key="1">
    <citation type="submission" date="2013-02" db="EMBL/GenBank/DDBJ databases">
        <authorList>
            <person name="Hughes D."/>
        </authorList>
    </citation>
    <scope>NUCLEOTIDE SEQUENCE</scope>
    <source>
        <strain>Durham</strain>
        <strain evidence="3">NC isolate 2 -- Noor lab</strain>
    </source>
</reference>
<feature type="compositionally biased region" description="Polar residues" evidence="1">
    <location>
        <begin position="175"/>
        <end position="191"/>
    </location>
</feature>
<feature type="compositionally biased region" description="Low complexity" evidence="1">
    <location>
        <begin position="1"/>
        <end position="11"/>
    </location>
</feature>
<feature type="compositionally biased region" description="Low complexity" evidence="1">
    <location>
        <begin position="28"/>
        <end position="61"/>
    </location>
</feature>
<dbReference type="AlphaFoldDB" id="T1H332"/>
<dbReference type="EMBL" id="CAQQ02177542">
    <property type="status" value="NOT_ANNOTATED_CDS"/>
    <property type="molecule type" value="Genomic_DNA"/>
</dbReference>
<feature type="region of interest" description="Disordered" evidence="1">
    <location>
        <begin position="1"/>
        <end position="74"/>
    </location>
</feature>
<evidence type="ECO:0000313" key="2">
    <source>
        <dbReference type="EnsemblMetazoa" id="MESCA010644-PA"/>
    </source>
</evidence>
<feature type="region of interest" description="Disordered" evidence="1">
    <location>
        <begin position="138"/>
        <end position="198"/>
    </location>
</feature>
<evidence type="ECO:0000256" key="1">
    <source>
        <dbReference type="SAM" id="MobiDB-lite"/>
    </source>
</evidence>
<sequence>RQQQQQQQQKKPPQPDSDAFRKLLEQLGPGNQQQQPQHHPPQLQQQPPHMMHQPPHQMHFPGGPGGPGQIPGDFFLNRQDILKTPEAQVLVQSFLKGELTQQDLFHIQKLNPNKHEIVGAVIQYTTTMFPPFFHPMHRPHQQQQPIHFGAPIPAPVPVPPNSSSNNNNNRRQKLESGSGSPTPNLAFTPTSVLRKMTG</sequence>
<dbReference type="Proteomes" id="UP000015102">
    <property type="component" value="Unassembled WGS sequence"/>
</dbReference>